<gene>
    <name evidence="2" type="ORF">CHIRRI_LOCUS1270</name>
</gene>
<evidence type="ECO:0000256" key="1">
    <source>
        <dbReference type="SAM" id="SignalP"/>
    </source>
</evidence>
<reference evidence="2" key="2">
    <citation type="submission" date="2022-10" db="EMBL/GenBank/DDBJ databases">
        <authorList>
            <consortium name="ENA_rothamsted_submissions"/>
            <consortium name="culmorum"/>
            <person name="King R."/>
        </authorList>
    </citation>
    <scope>NUCLEOTIDE SEQUENCE</scope>
</reference>
<evidence type="ECO:0008006" key="4">
    <source>
        <dbReference type="Google" id="ProtNLM"/>
    </source>
</evidence>
<keyword evidence="1" id="KW-0732">Signal</keyword>
<name>A0A9N9RK17_9DIPT</name>
<protein>
    <recommendedName>
        <fullName evidence="4">Salivary secreted peptide</fullName>
    </recommendedName>
</protein>
<reference evidence="2" key="1">
    <citation type="submission" date="2022-01" db="EMBL/GenBank/DDBJ databases">
        <authorList>
            <person name="King R."/>
        </authorList>
    </citation>
    <scope>NUCLEOTIDE SEQUENCE</scope>
</reference>
<dbReference type="AlphaFoldDB" id="A0A9N9RK17"/>
<sequence>MKLLFVLFFQAILVFVIAKPHEQDSGELELPDERGQWTKSQEIAQDIQRVGNDIIQGTGFALCKVFTLFINDCD</sequence>
<evidence type="ECO:0000313" key="2">
    <source>
        <dbReference type="EMBL" id="CAG9798286.1"/>
    </source>
</evidence>
<accession>A0A9N9RK17</accession>
<organism evidence="2 3">
    <name type="scientific">Chironomus riparius</name>
    <dbReference type="NCBI Taxonomy" id="315576"/>
    <lineage>
        <taxon>Eukaryota</taxon>
        <taxon>Metazoa</taxon>
        <taxon>Ecdysozoa</taxon>
        <taxon>Arthropoda</taxon>
        <taxon>Hexapoda</taxon>
        <taxon>Insecta</taxon>
        <taxon>Pterygota</taxon>
        <taxon>Neoptera</taxon>
        <taxon>Endopterygota</taxon>
        <taxon>Diptera</taxon>
        <taxon>Nematocera</taxon>
        <taxon>Chironomoidea</taxon>
        <taxon>Chironomidae</taxon>
        <taxon>Chironominae</taxon>
        <taxon>Chironomus</taxon>
    </lineage>
</organism>
<proteinExistence type="predicted"/>
<keyword evidence="3" id="KW-1185">Reference proteome</keyword>
<feature type="chain" id="PRO_5040177727" description="Salivary secreted peptide" evidence="1">
    <location>
        <begin position="19"/>
        <end position="74"/>
    </location>
</feature>
<feature type="signal peptide" evidence="1">
    <location>
        <begin position="1"/>
        <end position="18"/>
    </location>
</feature>
<evidence type="ECO:0000313" key="3">
    <source>
        <dbReference type="Proteomes" id="UP001153620"/>
    </source>
</evidence>
<dbReference type="Proteomes" id="UP001153620">
    <property type="component" value="Chromosome 1"/>
</dbReference>
<dbReference type="EMBL" id="OU895877">
    <property type="protein sequence ID" value="CAG9798286.1"/>
    <property type="molecule type" value="Genomic_DNA"/>
</dbReference>